<feature type="coiled-coil region" evidence="1">
    <location>
        <begin position="465"/>
        <end position="499"/>
    </location>
</feature>
<feature type="compositionally biased region" description="Low complexity" evidence="2">
    <location>
        <begin position="382"/>
        <end position="395"/>
    </location>
</feature>
<evidence type="ECO:0000256" key="2">
    <source>
        <dbReference type="SAM" id="MobiDB-lite"/>
    </source>
</evidence>
<evidence type="ECO:0000313" key="3">
    <source>
        <dbReference type="EMBL" id="ARJ05065.1"/>
    </source>
</evidence>
<feature type="compositionally biased region" description="Gly residues" evidence="2">
    <location>
        <begin position="36"/>
        <end position="46"/>
    </location>
</feature>
<evidence type="ECO:0000256" key="1">
    <source>
        <dbReference type="SAM" id="Coils"/>
    </source>
</evidence>
<dbReference type="RefSeq" id="WP_085019203.1">
    <property type="nucleotide sequence ID" value="NZ_BMHD01000001.1"/>
</dbReference>
<organism evidence="3 4">
    <name type="scientific">Cnuibacter physcomitrellae</name>
    <dbReference type="NCBI Taxonomy" id="1619308"/>
    <lineage>
        <taxon>Bacteria</taxon>
        <taxon>Bacillati</taxon>
        <taxon>Actinomycetota</taxon>
        <taxon>Actinomycetes</taxon>
        <taxon>Micrococcales</taxon>
        <taxon>Microbacteriaceae</taxon>
        <taxon>Cnuibacter</taxon>
    </lineage>
</organism>
<dbReference type="KEGG" id="cphy:B5808_07500"/>
<accession>A0A1X9LIP4</accession>
<reference evidence="3 4" key="1">
    <citation type="submission" date="2017-04" db="EMBL/GenBank/DDBJ databases">
        <authorList>
            <person name="Afonso C.L."/>
            <person name="Miller P.J."/>
            <person name="Scott M.A."/>
            <person name="Spackman E."/>
            <person name="Goraichik I."/>
            <person name="Dimitrov K.M."/>
            <person name="Suarez D.L."/>
            <person name="Swayne D.E."/>
        </authorList>
    </citation>
    <scope>NUCLEOTIDE SEQUENCE [LARGE SCALE GENOMIC DNA]</scope>
    <source>
        <strain evidence="4">XA(T)</strain>
    </source>
</reference>
<feature type="coiled-coil region" evidence="1">
    <location>
        <begin position="141"/>
        <end position="189"/>
    </location>
</feature>
<protein>
    <submittedName>
        <fullName evidence="3">Uncharacterized protein</fullName>
    </submittedName>
</protein>
<evidence type="ECO:0000313" key="4">
    <source>
        <dbReference type="Proteomes" id="UP000192775"/>
    </source>
</evidence>
<name>A0A1X9LIP4_9MICO</name>
<dbReference type="AlphaFoldDB" id="A0A1X9LIP4"/>
<keyword evidence="1" id="KW-0175">Coiled coil</keyword>
<keyword evidence="4" id="KW-1185">Reference proteome</keyword>
<dbReference type="STRING" id="1619308.B5808_07500"/>
<dbReference type="Proteomes" id="UP000192775">
    <property type="component" value="Chromosome"/>
</dbReference>
<feature type="compositionally biased region" description="Low complexity" evidence="2">
    <location>
        <begin position="405"/>
        <end position="418"/>
    </location>
</feature>
<feature type="coiled-coil region" evidence="1">
    <location>
        <begin position="293"/>
        <end position="353"/>
    </location>
</feature>
<gene>
    <name evidence="3" type="ORF">B5808_07500</name>
</gene>
<feature type="region of interest" description="Disordered" evidence="2">
    <location>
        <begin position="1"/>
        <end position="55"/>
    </location>
</feature>
<proteinExistence type="predicted"/>
<feature type="compositionally biased region" description="Low complexity" evidence="2">
    <location>
        <begin position="23"/>
        <end position="35"/>
    </location>
</feature>
<feature type="region of interest" description="Disordered" evidence="2">
    <location>
        <begin position="360"/>
        <end position="418"/>
    </location>
</feature>
<dbReference type="EMBL" id="CP020715">
    <property type="protein sequence ID" value="ARJ05065.1"/>
    <property type="molecule type" value="Genomic_DNA"/>
</dbReference>
<sequence length="583" mass="61362">MSDATSNDYEALGITPDGEPDRPAAVAVAPAPDQGGSTGPTTGGTADGPQPHPEAYTLTGRDRTALSFVGASLKIGTPEFRARYESVIDDLYRHHFVDPTARPAYEPPAPIDEVESEDPLEIIRSQLGLVFDDRRSRDGAREEAEQRLAQTQAVLDDTAARLADTEQRLAATSASLAQREAELSELQTRYDADTAALRAQLEADTTALRDHLASETERLESQRLVEVDALRTEHATTVGRMSDESAARIAALETEIAGLHAAHAATLEATAAEHAALLLSTQQEHATASESAAAGYADEVERLRAEHADALDQLAASHAAELEAEQTTGAARLAEMQGSIEALRTEYDQKLADLEARHETEVGSMRAGHEAQLQQMRTSHEAQLSALRSSGGASADPGTADSGTAEAAASAEAAPAAPVPAISDEDLEGIDATDLVGSVDGIVPVRASSHVSADVATGIADPDALATAKSRIADLEVQLQEARAEIGTLADERDRALSDSAISLEDRERLSDSLVAAQAERGVLIAELEMRLQRARALVSSIEEIATGQLCSEDETNEYAIGANDSAVLVLNAIADSESDVAA</sequence>